<name>A0A9C7Q350_9RHOD</name>
<organism evidence="1 2">
    <name type="scientific">Galdieria partita</name>
    <dbReference type="NCBI Taxonomy" id="83374"/>
    <lineage>
        <taxon>Eukaryota</taxon>
        <taxon>Rhodophyta</taxon>
        <taxon>Bangiophyceae</taxon>
        <taxon>Galdieriales</taxon>
        <taxon>Galdieriaceae</taxon>
        <taxon>Galdieria</taxon>
    </lineage>
</organism>
<dbReference type="Proteomes" id="UP001061958">
    <property type="component" value="Unassembled WGS sequence"/>
</dbReference>
<dbReference type="OrthoDB" id="10322870at2759"/>
<comment type="caution">
    <text evidence="1">The sequence shown here is derived from an EMBL/GenBank/DDBJ whole genome shotgun (WGS) entry which is preliminary data.</text>
</comment>
<dbReference type="EMBL" id="BQMJ01000062">
    <property type="protein sequence ID" value="GJQ14959.1"/>
    <property type="molecule type" value="Genomic_DNA"/>
</dbReference>
<reference evidence="1" key="1">
    <citation type="journal article" date="2022" name="Proc. Natl. Acad. Sci. U.S.A.">
        <title>Life cycle and functional genomics of the unicellular red alga Galdieria for elucidating algal and plant evolution and industrial use.</title>
        <authorList>
            <person name="Hirooka S."/>
            <person name="Itabashi T."/>
            <person name="Ichinose T.M."/>
            <person name="Onuma R."/>
            <person name="Fujiwara T."/>
            <person name="Yamashita S."/>
            <person name="Jong L.W."/>
            <person name="Tomita R."/>
            <person name="Iwane A.H."/>
            <person name="Miyagishima S.Y."/>
        </authorList>
    </citation>
    <scope>NUCLEOTIDE SEQUENCE</scope>
    <source>
        <strain evidence="1">NBRC 102759</strain>
    </source>
</reference>
<protein>
    <submittedName>
        <fullName evidence="1">Uncharacterized protein</fullName>
    </submittedName>
</protein>
<proteinExistence type="predicted"/>
<evidence type="ECO:0000313" key="2">
    <source>
        <dbReference type="Proteomes" id="UP001061958"/>
    </source>
</evidence>
<sequence length="2325" mass="268791">METKKQVSQVCKLDLLHRQRVSFSSVTWQGNEAQTEKDLKGSYLQWFRRASERRPKQNYLLAALYSSGHPFYFRAAFADLEEEEILVVTANLSSDPCCVVKKSKVLQSSSEVWKPEWLESKDLQVGLMCMLEEKGRHLILVDPCSVVLRVYSLESRKLYCCIQADNIHWKHGIVIAATVVYFGDTLSVLLLSDSLDIYCVSLASENSVKDTKFLTTRANLKMKHKRLLGARFSVNEENQIILALVFDKSVKLFNLVISPVVDNNVLSSFSISTENFLGDFCIPPGNLEIYNDSLKELWIAYSPKVMVARDIFQKVAYVWYWDKGSSWSKNVRSDSHSKPPLPKVTIENCECLINLEQHNICYLDSETHSFRWMNEDLVGLHVELGQGDVPVFSVVAAVATNSTSHFDMQSSLCQFAVVEVTALESNSHNEKLEYALEWRGWTLEKSTAENAFNMAVERRDYESALNISHFHKLNDDNYMIALWRISDGDADAARSLIQNITDPCLIVDECCQGFASSPAALKLLLRRAMEVIEDPQYAWKIENLDKKQQQLELWSSLLKLYQDEGLFDLLKMTEFFSYHIPSFLERIACLGLTDVIYRFLKTEPVLKFCCKENTSITDILWPIIGYIPEIIPPRTYYDLLVFMMECIKQSENESIRLFQLVRDRAFQIEERGGDFENVAQWLEIFNEEILCNLLVKEWHRLEELVNAVREEGAPKNVSFFTYCDQMDMEQQMLFILFHDTRPRETILQDLSEDCVEYFKQRIYGNTFRMFLKNRLEENSETKDILRNLLFRFLSYSVVRTGPLGINFIGIFLQFSVTLEETISDILHLESQISEDVLLERNGTNAQFALKVAYEGTCRDPPPIEEYDVSSLGNFSIVRLEDPRHWECDWDIEIIDSLGILFEALPTRVPSQVESQIRMFENHLIVLDYLWKYGGRFSLQFLFNITGDHPNLEALKLLKNSLKNIPLREIEEISISFQLDDTTLTQKMQSCYESLTDICHRLAFVDPEEPLHWICESLLVSECSVDVSFKFLILLSQEEQERLLSSHIMRKMQRQSIVEARKWISSWLQYTAQDPFSEFRATQTKYYRVLQNLCDVHDLLSDTFGFVPSDLLSLATDEQMKKSVLFQAADAICAQISKWKRQSLDYVEQQMVRLGSLLELPKELSQLALATACFKQGKMEWTIAILRVLVERQYEDCWELCNAIVASYLSIRVLPEGVTGNDLKMMAYFTCSHCPDEELVTWSEHLEEFIDREFPTQSRQTNNDHAKLSSNSSPNTSLSINLDATEFVNDIWSCIFYETEYHEVSYKSLEQVGPYDGRSVKSSLDMKTENSKLFNSCGRDSKENALISVCGEFLKSGLAGASTALSILSKVSSSTCSETWNAVVEQMLDASTKSSLKVGKGLVAFADCYRYLCFFKQDSSFHSQLEQYSIDDWCHLRFADVMNSCEELQRARNLWNEFVEEWDSYQVWKATFASSGEVEKVNSEEEADFPSKQQGKIAILKLCESTSLEDAEQIVSRAIKFGISECCCRTELLKSAFKRYCMKPDLSLEHSIFSFVEKYKDVLIRQEDELGWVQTFDSLLEQVSGDDYNTLQMLLKTGAILFSHAGQSSKESWCLKRKLELDILKDFFDNFVIHYKKKFNFKKLIETDSETCQREWLLFIEGLDYTISREYESKLLDDLCGLANQLGATLDFTPSSSWIKVMWVRYKLQCICEQSETPSIILEEELYEKVELLQTCELQDLVPFIRIGLRSLKVKPGISVRLDIVIGALQSISQRQMTTADQNSQRYHHWKQLQNERSTLETIARISEWLWLERTDLAEYLFEQFDREDMDYSLSKRVFVDLLKTFTAQFSVDSIYRGMKCLDNDWFTSTGTTPEELFTEVFSSAVVELLDECMLSFTHSEPLKGSTPWQIERCKHLLSTLSKSLMQQRQKSDRDPFMAYSPSTAWEESLLPSEEEEEDVFEQNILLYKQTLEKCLERVRSWVENLRQTVAESDLVHFNSLILELMELAIQLEQLHDLENKEIDSKQWKWWKLLNEMTEMLSSQESGSDSLLQRLSYLDRNIVENEVDASNAVAEELLPLCQTIHDCRVMNAFILTLDHVGNFTTKGQGHFRQVVIMWLEKLIQVYCQASDGPEDSSLIVPMVEHFGNFAKMGWEEKHIERLLASLFEKRPLLASILGVVSGYPSLSHFYISHLERLAPYESVDLSILPLVKKWVLEDTLNRLTVVGRSWLFAALVPSLLQQETQETLDNILGNLVDAGLVEQAGLLCMEKEAIHPAFRNRYSGIAFMKRYWITRLKEISTSHHTSSDRRKNLLTRLKYLEKYSYE</sequence>
<keyword evidence="2" id="KW-1185">Reference proteome</keyword>
<gene>
    <name evidence="1" type="ORF">GpartN1_g6750.t1</name>
</gene>
<accession>A0A9C7Q350</accession>
<evidence type="ECO:0000313" key="1">
    <source>
        <dbReference type="EMBL" id="GJQ14959.1"/>
    </source>
</evidence>
<reference evidence="1" key="2">
    <citation type="submission" date="2022-01" db="EMBL/GenBank/DDBJ databases">
        <authorList>
            <person name="Hirooka S."/>
            <person name="Miyagishima S.Y."/>
        </authorList>
    </citation>
    <scope>NUCLEOTIDE SEQUENCE</scope>
    <source>
        <strain evidence="1">NBRC 102759</strain>
    </source>
</reference>